<dbReference type="SUPFAM" id="SSF81901">
    <property type="entry name" value="HCP-like"/>
    <property type="match status" value="1"/>
</dbReference>
<dbReference type="Pfam" id="PF08238">
    <property type="entry name" value="Sel1"/>
    <property type="match status" value="4"/>
</dbReference>
<dbReference type="PANTHER" id="PTHR43628:SF1">
    <property type="entry name" value="CHITIN SYNTHASE REGULATORY FACTOR 2-RELATED"/>
    <property type="match status" value="1"/>
</dbReference>
<gene>
    <name evidence="1" type="ORF">DC082_10435</name>
</gene>
<organism evidence="1 2">
    <name type="scientific">Ignatzschineria indica</name>
    <dbReference type="NCBI Taxonomy" id="472583"/>
    <lineage>
        <taxon>Bacteria</taxon>
        <taxon>Pseudomonadati</taxon>
        <taxon>Pseudomonadota</taxon>
        <taxon>Gammaproteobacteria</taxon>
        <taxon>Cardiobacteriales</taxon>
        <taxon>Ignatzschineriaceae</taxon>
        <taxon>Ignatzschineria</taxon>
    </lineage>
</organism>
<evidence type="ECO:0000313" key="2">
    <source>
        <dbReference type="Proteomes" id="UP000244948"/>
    </source>
</evidence>
<reference evidence="1 2" key="1">
    <citation type="journal article" date="2018" name="Genome Announc.">
        <title>Ignatzschineria cameli sp. nov., isolated from necrotic foot tissue of dromedaries (Camelus dromedarius) and associated maggots (Wohlfahrtia species) in Dubai.</title>
        <authorList>
            <person name="Tsang C.C."/>
            <person name="Tang J.Y."/>
            <person name="Fong J.Y."/>
            <person name="Kinne J."/>
            <person name="Lee H.H."/>
            <person name="Joseph M."/>
            <person name="Jose S."/>
            <person name="Schuster R.K."/>
            <person name="Tang Y."/>
            <person name="Sivakumar S."/>
            <person name="Chen J.H."/>
            <person name="Teng J.L."/>
            <person name="Lau S.K."/>
            <person name="Wernery U."/>
            <person name="Woo P.C."/>
        </authorList>
    </citation>
    <scope>NUCLEOTIDE SEQUENCE [LARGE SCALE GENOMIC DNA]</scope>
    <source>
        <strain evidence="1 2">KCTC 22643</strain>
    </source>
</reference>
<dbReference type="Gene3D" id="1.25.40.10">
    <property type="entry name" value="Tetratricopeptide repeat domain"/>
    <property type="match status" value="1"/>
</dbReference>
<dbReference type="Proteomes" id="UP000244948">
    <property type="component" value="Unassembled WGS sequence"/>
</dbReference>
<dbReference type="InterPro" id="IPR006597">
    <property type="entry name" value="Sel1-like"/>
</dbReference>
<dbReference type="PANTHER" id="PTHR43628">
    <property type="entry name" value="ACTIVATOR OF C KINASE PROTEIN 1-RELATED"/>
    <property type="match status" value="1"/>
</dbReference>
<proteinExistence type="predicted"/>
<dbReference type="SMART" id="SM00671">
    <property type="entry name" value="SEL1"/>
    <property type="match status" value="2"/>
</dbReference>
<name>A0A2U2AHW3_9GAMM</name>
<protein>
    <recommendedName>
        <fullName evidence="3">Sel1 repeat family protein</fullName>
    </recommendedName>
</protein>
<dbReference type="RefSeq" id="WP_109236912.1">
    <property type="nucleotide sequence ID" value="NZ_BMXZ01000008.1"/>
</dbReference>
<dbReference type="InterPro" id="IPR052945">
    <property type="entry name" value="Mitotic_Regulator"/>
</dbReference>
<sequence>MLEYLFTRLSAAFNNRIELCRLGTFYYEGKYVTKDHQKATKYLQKAADKKYNRALFYLGLIELEKGEATTDRALALRYFLLSRREEPKAVAEIKKLEETILKLPPTKENSELLFKIGYMYANDVVIGTDAAKAARFYEAAIAGNHQAARLELVKLLMKSRPGSPKDLPRAIELLQDPSMAQFLPAELALKELLEKNPDLSNKS</sequence>
<accession>A0A2U2AHW3</accession>
<dbReference type="AlphaFoldDB" id="A0A2U2AHW3"/>
<comment type="caution">
    <text evidence="1">The sequence shown here is derived from an EMBL/GenBank/DDBJ whole genome shotgun (WGS) entry which is preliminary data.</text>
</comment>
<keyword evidence="2" id="KW-1185">Reference proteome</keyword>
<dbReference type="EMBL" id="QEWR01000009">
    <property type="protein sequence ID" value="PWD82221.1"/>
    <property type="molecule type" value="Genomic_DNA"/>
</dbReference>
<dbReference type="InterPro" id="IPR011990">
    <property type="entry name" value="TPR-like_helical_dom_sf"/>
</dbReference>
<evidence type="ECO:0000313" key="1">
    <source>
        <dbReference type="EMBL" id="PWD82221.1"/>
    </source>
</evidence>
<evidence type="ECO:0008006" key="3">
    <source>
        <dbReference type="Google" id="ProtNLM"/>
    </source>
</evidence>